<protein>
    <recommendedName>
        <fullName evidence="2">ARB-07466-like C-terminal domain-containing protein</fullName>
    </recommendedName>
</protein>
<keyword evidence="1" id="KW-0732">Signal</keyword>
<dbReference type="Pfam" id="PF26571">
    <property type="entry name" value="VldE"/>
    <property type="match status" value="1"/>
</dbReference>
<keyword evidence="4" id="KW-1185">Reference proteome</keyword>
<organism evidence="3 4">
    <name type="scientific">Thermasporomyces composti</name>
    <dbReference type="NCBI Taxonomy" id="696763"/>
    <lineage>
        <taxon>Bacteria</taxon>
        <taxon>Bacillati</taxon>
        <taxon>Actinomycetota</taxon>
        <taxon>Actinomycetes</taxon>
        <taxon>Propionibacteriales</taxon>
        <taxon>Nocardioidaceae</taxon>
        <taxon>Thermasporomyces</taxon>
    </lineage>
</organism>
<dbReference type="AlphaFoldDB" id="A0A3D9V5Q8"/>
<name>A0A3D9V5Q8_THECX</name>
<gene>
    <name evidence="3" type="ORF">DFJ64_1431</name>
</gene>
<evidence type="ECO:0000313" key="4">
    <source>
        <dbReference type="Proteomes" id="UP000256485"/>
    </source>
</evidence>
<proteinExistence type="predicted"/>
<dbReference type="EMBL" id="QTUC01000001">
    <property type="protein sequence ID" value="REF36033.1"/>
    <property type="molecule type" value="Genomic_DNA"/>
</dbReference>
<reference evidence="3 4" key="1">
    <citation type="submission" date="2018-08" db="EMBL/GenBank/DDBJ databases">
        <title>Sequencing the genomes of 1000 actinobacteria strains.</title>
        <authorList>
            <person name="Klenk H.-P."/>
        </authorList>
    </citation>
    <scope>NUCLEOTIDE SEQUENCE [LARGE SCALE GENOMIC DNA]</scope>
    <source>
        <strain evidence="3 4">DSM 22891</strain>
    </source>
</reference>
<feature type="chain" id="PRO_5017585412" description="ARB-07466-like C-terminal domain-containing protein" evidence="1">
    <location>
        <begin position="21"/>
        <end position="198"/>
    </location>
</feature>
<accession>A0A3D9V5Q8</accession>
<evidence type="ECO:0000259" key="2">
    <source>
        <dbReference type="Pfam" id="PF26571"/>
    </source>
</evidence>
<comment type="caution">
    <text evidence="3">The sequence shown here is derived from an EMBL/GenBank/DDBJ whole genome shotgun (WGS) entry which is preliminary data.</text>
</comment>
<dbReference type="InterPro" id="IPR058593">
    <property type="entry name" value="ARB_07466-like_C"/>
</dbReference>
<evidence type="ECO:0000313" key="3">
    <source>
        <dbReference type="EMBL" id="REF36033.1"/>
    </source>
</evidence>
<feature type="signal peptide" evidence="1">
    <location>
        <begin position="1"/>
        <end position="20"/>
    </location>
</feature>
<sequence length="198" mass="21718">MTVALTLGALAFGPAGAAVADPPEPTVVPADFGPSIDPYAAYEGQRVCDPTPRSGVVDVRDLVLVVYGPRWTGIASGCGTARPSEHHDGRALDIAFDAHSERDRRLAEDFLGWLLATDQYGNEHAMARRLGVMYIIWNHHIWRSYEAYRGWQPYSGTPNPHTDHIHLSFSWDGALRRTTWWTAGPAAMSASRPPATDP</sequence>
<evidence type="ECO:0000256" key="1">
    <source>
        <dbReference type="SAM" id="SignalP"/>
    </source>
</evidence>
<feature type="domain" description="ARB-07466-like C-terminal" evidence="2">
    <location>
        <begin position="54"/>
        <end position="164"/>
    </location>
</feature>
<dbReference type="Proteomes" id="UP000256485">
    <property type="component" value="Unassembled WGS sequence"/>
</dbReference>